<dbReference type="RefSeq" id="WP_175488783.1">
    <property type="nucleotide sequence ID" value="NZ_FNGI01000005.1"/>
</dbReference>
<dbReference type="AlphaFoldDB" id="A0A1G9LJZ9"/>
<reference evidence="2 3" key="1">
    <citation type="submission" date="2016-10" db="EMBL/GenBank/DDBJ databases">
        <authorList>
            <person name="de Groot N.N."/>
        </authorList>
    </citation>
    <scope>NUCLEOTIDE SEQUENCE [LARGE SCALE GENOMIC DNA]</scope>
    <source>
        <strain evidence="2 3">DSM 14789</strain>
    </source>
</reference>
<evidence type="ECO:0000259" key="1">
    <source>
        <dbReference type="Pfam" id="PF03446"/>
    </source>
</evidence>
<dbReference type="PANTHER" id="PTHR43060">
    <property type="entry name" value="3-HYDROXYISOBUTYRATE DEHYDROGENASE-LIKE 1, MITOCHONDRIAL-RELATED"/>
    <property type="match status" value="1"/>
</dbReference>
<evidence type="ECO:0000313" key="3">
    <source>
        <dbReference type="Proteomes" id="UP000198654"/>
    </source>
</evidence>
<dbReference type="InterPro" id="IPR006115">
    <property type="entry name" value="6PGDH_NADP-bd"/>
</dbReference>
<sequence length="201" mass="21487">MQAIDNIVVYGLGNMGYLVAERIARRFAVTVFDVDEEKVKKAEASFGAKALASQKALPGKSVVVLSLPRPDISQAVLETLASNLESGSIVVETSTVNPEHIHKSQEILEPYGISIVDASVLAGVSQMEAGSATLLLGGIGRPLPTASRYWMRLRKSRSISRTRLGRRCVRAGAADPPSSGRGLLDRLVAPVAPSRMVRAPR</sequence>
<organism evidence="2 3">
    <name type="scientific">Modicisalibacter muralis</name>
    <dbReference type="NCBI Taxonomy" id="119000"/>
    <lineage>
        <taxon>Bacteria</taxon>
        <taxon>Pseudomonadati</taxon>
        <taxon>Pseudomonadota</taxon>
        <taxon>Gammaproteobacteria</taxon>
        <taxon>Oceanospirillales</taxon>
        <taxon>Halomonadaceae</taxon>
        <taxon>Modicisalibacter</taxon>
    </lineage>
</organism>
<accession>A0A1G9LJZ9</accession>
<feature type="domain" description="6-phosphogluconate dehydrogenase NADP-binding" evidence="1">
    <location>
        <begin position="7"/>
        <end position="138"/>
    </location>
</feature>
<name>A0A1G9LJZ9_9GAMM</name>
<dbReference type="GO" id="GO:0050661">
    <property type="term" value="F:NADP binding"/>
    <property type="evidence" value="ECO:0007669"/>
    <property type="project" value="InterPro"/>
</dbReference>
<dbReference type="EMBL" id="FNGI01000005">
    <property type="protein sequence ID" value="SDL62282.1"/>
    <property type="molecule type" value="Genomic_DNA"/>
</dbReference>
<dbReference type="SUPFAM" id="SSF51735">
    <property type="entry name" value="NAD(P)-binding Rossmann-fold domains"/>
    <property type="match status" value="1"/>
</dbReference>
<dbReference type="STRING" id="119000.SAMN05661010_02127"/>
<evidence type="ECO:0000313" key="2">
    <source>
        <dbReference type="EMBL" id="SDL62282.1"/>
    </source>
</evidence>
<dbReference type="Pfam" id="PF03446">
    <property type="entry name" value="NAD_binding_2"/>
    <property type="match status" value="1"/>
</dbReference>
<dbReference type="Gene3D" id="3.40.50.720">
    <property type="entry name" value="NAD(P)-binding Rossmann-like Domain"/>
    <property type="match status" value="1"/>
</dbReference>
<protein>
    <submittedName>
        <fullName evidence="2">NAD binding domain of 6-phosphogluconate dehydrogenase</fullName>
    </submittedName>
</protein>
<dbReference type="Proteomes" id="UP000198654">
    <property type="component" value="Unassembled WGS sequence"/>
</dbReference>
<keyword evidence="3" id="KW-1185">Reference proteome</keyword>
<proteinExistence type="predicted"/>
<gene>
    <name evidence="2" type="ORF">SAMN05661010_02127</name>
</gene>
<dbReference type="InterPro" id="IPR036291">
    <property type="entry name" value="NAD(P)-bd_dom_sf"/>
</dbReference>